<dbReference type="HAMAP" id="MF_01014">
    <property type="entry name" value="HisA"/>
    <property type="match status" value="1"/>
</dbReference>
<evidence type="ECO:0000256" key="2">
    <source>
        <dbReference type="ARBA" id="ARBA00004496"/>
    </source>
</evidence>
<dbReference type="GO" id="GO:0000105">
    <property type="term" value="P:L-histidine biosynthetic process"/>
    <property type="evidence" value="ECO:0007669"/>
    <property type="project" value="UniProtKB-UniRule"/>
</dbReference>
<comment type="subcellular location">
    <subcellularLocation>
        <location evidence="2 9 11">Cytoplasm</location>
    </subcellularLocation>
</comment>
<dbReference type="EC" id="5.3.1.16" evidence="9 11"/>
<evidence type="ECO:0000256" key="11">
    <source>
        <dbReference type="RuleBase" id="RU003658"/>
    </source>
</evidence>
<keyword evidence="7 9" id="KW-0368">Histidine biosynthesis</keyword>
<dbReference type="InterPro" id="IPR044524">
    <property type="entry name" value="Isoase_HisA-like"/>
</dbReference>
<dbReference type="CDD" id="cd04732">
    <property type="entry name" value="HisA"/>
    <property type="match status" value="1"/>
</dbReference>
<accession>A0AA37RXN2</accession>
<dbReference type="InterPro" id="IPR011060">
    <property type="entry name" value="RibuloseP-bd_barrel"/>
</dbReference>
<evidence type="ECO:0000256" key="7">
    <source>
        <dbReference type="ARBA" id="ARBA00023102"/>
    </source>
</evidence>
<reference evidence="12" key="2">
    <citation type="submission" date="2023-01" db="EMBL/GenBank/DDBJ databases">
        <title>Draft genome sequence of Paraferrimonas sedimenticola strain NBRC 101628.</title>
        <authorList>
            <person name="Sun Q."/>
            <person name="Mori K."/>
        </authorList>
    </citation>
    <scope>NUCLEOTIDE SEQUENCE</scope>
    <source>
        <strain evidence="12">NBRC 101628</strain>
    </source>
</reference>
<sequence>MIIAALDLIDGNVVRLYQGDYQQKTEFSSDPVARLADYDKAGAAWLHIVDLDGAKDPKRRQNALIAKMLEAVDAKVQVGGGIRSEQDLQQLFDIGVSRAVVGSLAVRQPEVVQDWFKHYGPEKICLALDVNIDEQGNREVAVSGWQQGSGKTLESVMDDYLPLGLKHVLVTDISRDGTLKGANTELYQSLAQQYPQIDWQASGGIAELDDIKAVKDSGASSIIVGKALLINQFSLAEAIECWPNA</sequence>
<dbReference type="GO" id="GO:0005737">
    <property type="term" value="C:cytoplasm"/>
    <property type="evidence" value="ECO:0007669"/>
    <property type="project" value="UniProtKB-SubCell"/>
</dbReference>
<evidence type="ECO:0000256" key="4">
    <source>
        <dbReference type="ARBA" id="ARBA00009667"/>
    </source>
</evidence>
<evidence type="ECO:0000256" key="1">
    <source>
        <dbReference type="ARBA" id="ARBA00000901"/>
    </source>
</evidence>
<dbReference type="AlphaFoldDB" id="A0AA37RXN2"/>
<evidence type="ECO:0000256" key="5">
    <source>
        <dbReference type="ARBA" id="ARBA00022490"/>
    </source>
</evidence>
<name>A0AA37RXN2_9GAMM</name>
<protein>
    <recommendedName>
        <fullName evidence="9 11">1-(5-phosphoribosyl)-5-[(5-phosphoribosylamino)methylideneamino] imidazole-4-carboxamide isomerase</fullName>
        <ecNumber evidence="9 11">5.3.1.16</ecNumber>
    </recommendedName>
    <alternativeName>
        <fullName evidence="9">Phosphoribosylformimino-5-aminoimidazole carboxamide ribotide isomerase</fullName>
    </alternativeName>
</protein>
<dbReference type="InterPro" id="IPR006062">
    <property type="entry name" value="His_biosynth"/>
</dbReference>
<dbReference type="InterPro" id="IPR013785">
    <property type="entry name" value="Aldolase_TIM"/>
</dbReference>
<keyword evidence="8 9" id="KW-0413">Isomerase</keyword>
<keyword evidence="13" id="KW-1185">Reference proteome</keyword>
<keyword evidence="5 9" id="KW-0963">Cytoplasm</keyword>
<dbReference type="GO" id="GO:0000162">
    <property type="term" value="P:L-tryptophan biosynthetic process"/>
    <property type="evidence" value="ECO:0007669"/>
    <property type="project" value="TreeGrafter"/>
</dbReference>
<feature type="active site" description="Proton acceptor" evidence="9">
    <location>
        <position position="7"/>
    </location>
</feature>
<dbReference type="Proteomes" id="UP001161422">
    <property type="component" value="Unassembled WGS sequence"/>
</dbReference>
<reference evidence="12" key="1">
    <citation type="journal article" date="2014" name="Int. J. Syst. Evol. Microbiol.">
        <title>Complete genome sequence of Corynebacterium casei LMG S-19264T (=DSM 44701T), isolated from a smear-ripened cheese.</title>
        <authorList>
            <consortium name="US DOE Joint Genome Institute (JGI-PGF)"/>
            <person name="Walter F."/>
            <person name="Albersmeier A."/>
            <person name="Kalinowski J."/>
            <person name="Ruckert C."/>
        </authorList>
    </citation>
    <scope>NUCLEOTIDE SEQUENCE</scope>
    <source>
        <strain evidence="12">NBRC 101628</strain>
    </source>
</reference>
<evidence type="ECO:0000313" key="13">
    <source>
        <dbReference type="Proteomes" id="UP001161422"/>
    </source>
</evidence>
<gene>
    <name evidence="9 12" type="primary">hisA</name>
    <name evidence="12" type="ORF">GCM10007895_18230</name>
</gene>
<feature type="active site" description="Proton donor" evidence="9">
    <location>
        <position position="129"/>
    </location>
</feature>
<dbReference type="SUPFAM" id="SSF51366">
    <property type="entry name" value="Ribulose-phoshate binding barrel"/>
    <property type="match status" value="1"/>
</dbReference>
<keyword evidence="6 9" id="KW-0028">Amino-acid biosynthesis</keyword>
<dbReference type="PANTHER" id="PTHR43090">
    <property type="entry name" value="1-(5-PHOSPHORIBOSYL)-5-[(5-PHOSPHORIBOSYLAMINO)METHYLIDENEAMINO] IMIDAZOLE-4-CARBOXAMIDE ISOMERASE"/>
    <property type="match status" value="1"/>
</dbReference>
<dbReference type="RefSeq" id="WP_095505054.1">
    <property type="nucleotide sequence ID" value="NZ_BSNC01000004.1"/>
</dbReference>
<dbReference type="FunFam" id="3.20.20.70:FF:000009">
    <property type="entry name" value="1-(5-phosphoribosyl)-5-[(5-phosphoribosylamino)methylideneamino] imidazole-4-carboxamide isomerase"/>
    <property type="match status" value="1"/>
</dbReference>
<comment type="caution">
    <text evidence="12">The sequence shown here is derived from an EMBL/GenBank/DDBJ whole genome shotgun (WGS) entry which is preliminary data.</text>
</comment>
<evidence type="ECO:0000256" key="10">
    <source>
        <dbReference type="RuleBase" id="RU003657"/>
    </source>
</evidence>
<dbReference type="NCBIfam" id="TIGR00007">
    <property type="entry name" value="1-(5-phosphoribosyl)-5-[(5-phosphoribosylamino)methylideneamino]imidazole-4-carboxamide isomerase"/>
    <property type="match status" value="1"/>
</dbReference>
<dbReference type="GO" id="GO:0003949">
    <property type="term" value="F:1-(5-phosphoribosyl)-5-[(5-phosphoribosylamino)methylideneamino]imidazole-4-carboxamide isomerase activity"/>
    <property type="evidence" value="ECO:0007669"/>
    <property type="project" value="UniProtKB-UniRule"/>
</dbReference>
<proteinExistence type="inferred from homology"/>
<evidence type="ECO:0000256" key="3">
    <source>
        <dbReference type="ARBA" id="ARBA00005133"/>
    </source>
</evidence>
<evidence type="ECO:0000256" key="8">
    <source>
        <dbReference type="ARBA" id="ARBA00023235"/>
    </source>
</evidence>
<comment type="similarity">
    <text evidence="4 9 10">Belongs to the HisA/HisF family.</text>
</comment>
<dbReference type="Pfam" id="PF00977">
    <property type="entry name" value="His_biosynth"/>
    <property type="match status" value="1"/>
</dbReference>
<comment type="catalytic activity">
    <reaction evidence="1 9 11">
        <text>1-(5-phospho-beta-D-ribosyl)-5-[(5-phospho-beta-D-ribosylamino)methylideneamino]imidazole-4-carboxamide = 5-[(5-phospho-1-deoxy-D-ribulos-1-ylimino)methylamino]-1-(5-phospho-beta-D-ribosyl)imidazole-4-carboxamide</text>
        <dbReference type="Rhea" id="RHEA:15469"/>
        <dbReference type="ChEBI" id="CHEBI:58435"/>
        <dbReference type="ChEBI" id="CHEBI:58525"/>
        <dbReference type="EC" id="5.3.1.16"/>
    </reaction>
</comment>
<dbReference type="InterPro" id="IPR006063">
    <property type="entry name" value="HisA_bact_arch"/>
</dbReference>
<dbReference type="InterPro" id="IPR023016">
    <property type="entry name" value="HisA/PriA"/>
</dbReference>
<dbReference type="EMBL" id="BSNC01000004">
    <property type="protein sequence ID" value="GLP96517.1"/>
    <property type="molecule type" value="Genomic_DNA"/>
</dbReference>
<evidence type="ECO:0000313" key="12">
    <source>
        <dbReference type="EMBL" id="GLP96517.1"/>
    </source>
</evidence>
<evidence type="ECO:0000256" key="6">
    <source>
        <dbReference type="ARBA" id="ARBA00022605"/>
    </source>
</evidence>
<organism evidence="12 13">
    <name type="scientific">Paraferrimonas sedimenticola</name>
    <dbReference type="NCBI Taxonomy" id="375674"/>
    <lineage>
        <taxon>Bacteria</taxon>
        <taxon>Pseudomonadati</taxon>
        <taxon>Pseudomonadota</taxon>
        <taxon>Gammaproteobacteria</taxon>
        <taxon>Alteromonadales</taxon>
        <taxon>Ferrimonadaceae</taxon>
        <taxon>Paraferrimonas</taxon>
    </lineage>
</organism>
<dbReference type="PANTHER" id="PTHR43090:SF2">
    <property type="entry name" value="1-(5-PHOSPHORIBOSYL)-5-[(5-PHOSPHORIBOSYLAMINO)METHYLIDENEAMINO] IMIDAZOLE-4-CARBOXAMIDE ISOMERASE"/>
    <property type="match status" value="1"/>
</dbReference>
<evidence type="ECO:0000256" key="9">
    <source>
        <dbReference type="HAMAP-Rule" id="MF_01014"/>
    </source>
</evidence>
<comment type="pathway">
    <text evidence="3 9 11">Amino-acid biosynthesis; L-histidine biosynthesis; L-histidine from 5-phospho-alpha-D-ribose 1-diphosphate: step 4/9.</text>
</comment>
<dbReference type="Gene3D" id="3.20.20.70">
    <property type="entry name" value="Aldolase class I"/>
    <property type="match status" value="1"/>
</dbReference>